<dbReference type="EMBL" id="JQ340175">
    <property type="protein sequence ID" value="AFH75160.1"/>
    <property type="molecule type" value="Genomic_DNA"/>
</dbReference>
<name>I0CEE7_9ACTN</name>
<dbReference type="AlphaFoldDB" id="I0CEE7"/>
<feature type="compositionally biased region" description="Basic and acidic residues" evidence="1">
    <location>
        <begin position="1"/>
        <end position="10"/>
    </location>
</feature>
<geneLocation type="plasmid" evidence="2">
    <name>pCQ4</name>
</geneLocation>
<feature type="region of interest" description="Disordered" evidence="1">
    <location>
        <begin position="1"/>
        <end position="37"/>
    </location>
</feature>
<keyword evidence="2" id="KW-0614">Plasmid</keyword>
<accession>I0CEE7</accession>
<evidence type="ECO:0000313" key="2">
    <source>
        <dbReference type="EMBL" id="AFH75160.1"/>
    </source>
</evidence>
<protein>
    <submittedName>
        <fullName evidence="2">Uncharacterized protein</fullName>
    </submittedName>
</protein>
<sequence>MRRGPGRAEDTSTGPARPASPPCPEPAASSPRKGLMPIRRRLPGPLILDRQVVLEPALSPTARLLYVLLHATPDDTGMQQTADLAGVSTVEALRPFVDELAAMGVVSRAIEHGEETLIVN</sequence>
<reference evidence="2" key="1">
    <citation type="submission" date="2011-12" db="EMBL/GenBank/DDBJ databases">
        <title>Complete nucleotide sequence of Streptomyces circular plasmid pCQ4.</title>
        <authorList>
            <person name="Cheng Q."/>
            <person name="Tian X."/>
            <person name="Qin Z."/>
        </authorList>
    </citation>
    <scope>NUCLEOTIDE SEQUENCE</scope>
    <source>
        <strain evidence="2">W75</strain>
        <plasmid evidence="2">pCQ4</plasmid>
    </source>
</reference>
<proteinExistence type="predicted"/>
<organism evidence="2">
    <name type="scientific">Streptomyces sp. W75</name>
    <dbReference type="NCBI Taxonomy" id="1170711"/>
    <lineage>
        <taxon>Bacteria</taxon>
        <taxon>Bacillati</taxon>
        <taxon>Actinomycetota</taxon>
        <taxon>Actinomycetes</taxon>
        <taxon>Kitasatosporales</taxon>
        <taxon>Streptomycetaceae</taxon>
        <taxon>Streptomyces</taxon>
    </lineage>
</organism>
<gene>
    <name evidence="2" type="ORF">pCQ4.35c</name>
</gene>
<evidence type="ECO:0000256" key="1">
    <source>
        <dbReference type="SAM" id="MobiDB-lite"/>
    </source>
</evidence>